<evidence type="ECO:0000313" key="2">
    <source>
        <dbReference type="EMBL" id="PAV93190.1"/>
    </source>
</evidence>
<dbReference type="EMBL" id="LIAE01005636">
    <property type="protein sequence ID" value="PAV93190.1"/>
    <property type="molecule type" value="Genomic_DNA"/>
</dbReference>
<comment type="caution">
    <text evidence="2">The sequence shown here is derived from an EMBL/GenBank/DDBJ whole genome shotgun (WGS) entry which is preliminary data.</text>
</comment>
<name>A0A2A2M3Z8_9BILA</name>
<keyword evidence="3" id="KW-1185">Reference proteome</keyword>
<evidence type="ECO:0000313" key="3">
    <source>
        <dbReference type="Proteomes" id="UP000218231"/>
    </source>
</evidence>
<dbReference type="AlphaFoldDB" id="A0A2A2M3Z8"/>
<sequence length="247" mass="27409">MIPAIRSGSLTIALSGRFDDRSDIVALHLDRRQVDGEAHAARAAAFLVPPAQRARRFLDRPAAQRHDQPRFLGDRDEGTRVMLHAVRVAPARQRLERDDRTARQVADRLEGEAQLALLDRAAQRGLHRELLARQRKGLGLIAFDLQPRLGALRGELRVADQLLGVLDALVGMRDADRTFDADLVIAQAERRGQHALDALGEPGRLRLIVVDPHQDPEFVATDSRQHVTRAQRPLDPAGNAARIGRGR</sequence>
<evidence type="ECO:0000256" key="1">
    <source>
        <dbReference type="SAM" id="MobiDB-lite"/>
    </source>
</evidence>
<gene>
    <name evidence="2" type="ORF">WR25_15457</name>
</gene>
<feature type="region of interest" description="Disordered" evidence="1">
    <location>
        <begin position="223"/>
        <end position="247"/>
    </location>
</feature>
<accession>A0A2A2M3Z8</accession>
<protein>
    <submittedName>
        <fullName evidence="2">Uncharacterized protein</fullName>
    </submittedName>
</protein>
<proteinExistence type="predicted"/>
<organism evidence="2 3">
    <name type="scientific">Diploscapter pachys</name>
    <dbReference type="NCBI Taxonomy" id="2018661"/>
    <lineage>
        <taxon>Eukaryota</taxon>
        <taxon>Metazoa</taxon>
        <taxon>Ecdysozoa</taxon>
        <taxon>Nematoda</taxon>
        <taxon>Chromadorea</taxon>
        <taxon>Rhabditida</taxon>
        <taxon>Rhabditina</taxon>
        <taxon>Rhabditomorpha</taxon>
        <taxon>Rhabditoidea</taxon>
        <taxon>Rhabditidae</taxon>
        <taxon>Diploscapter</taxon>
    </lineage>
</organism>
<reference evidence="2 3" key="1">
    <citation type="journal article" date="2017" name="Curr. Biol.">
        <title>Genome architecture and evolution of a unichromosomal asexual nematode.</title>
        <authorList>
            <person name="Fradin H."/>
            <person name="Zegar C."/>
            <person name="Gutwein M."/>
            <person name="Lucas J."/>
            <person name="Kovtun M."/>
            <person name="Corcoran D."/>
            <person name="Baugh L.R."/>
            <person name="Kiontke K."/>
            <person name="Gunsalus K."/>
            <person name="Fitch D.H."/>
            <person name="Piano F."/>
        </authorList>
    </citation>
    <scope>NUCLEOTIDE SEQUENCE [LARGE SCALE GENOMIC DNA]</scope>
    <source>
        <strain evidence="2">PF1309</strain>
    </source>
</reference>
<dbReference type="Proteomes" id="UP000218231">
    <property type="component" value="Unassembled WGS sequence"/>
</dbReference>